<dbReference type="EMBL" id="LR798276">
    <property type="protein sequence ID" value="CAB5219173.1"/>
    <property type="molecule type" value="Genomic_DNA"/>
</dbReference>
<evidence type="ECO:0000313" key="1">
    <source>
        <dbReference type="EMBL" id="CAB4129001.1"/>
    </source>
</evidence>
<evidence type="ECO:0000313" key="2">
    <source>
        <dbReference type="EMBL" id="CAB5219173.1"/>
    </source>
</evidence>
<name>A0A6J7WVC0_9CAUD</name>
<sequence>MFTLHNITKVLAGGDQGNYLVTSHPCPSCNSTITITIEPQKLWVYNQGGYAQDVLEGFTMDTIEMFISGYCGTCWEELFPDEAQG</sequence>
<gene>
    <name evidence="1" type="ORF">UFOVP110_129</name>
    <name evidence="2" type="ORF">UFOVP223_35</name>
</gene>
<dbReference type="EMBL" id="LR796220">
    <property type="protein sequence ID" value="CAB4129001.1"/>
    <property type="molecule type" value="Genomic_DNA"/>
</dbReference>
<protein>
    <submittedName>
        <fullName evidence="2">Uncharacterized protein</fullName>
    </submittedName>
</protein>
<proteinExistence type="predicted"/>
<reference evidence="2" key="1">
    <citation type="submission" date="2020-05" db="EMBL/GenBank/DDBJ databases">
        <authorList>
            <person name="Chiriac C."/>
            <person name="Salcher M."/>
            <person name="Ghai R."/>
            <person name="Kavagutti S V."/>
        </authorList>
    </citation>
    <scope>NUCLEOTIDE SEQUENCE</scope>
</reference>
<organism evidence="2">
    <name type="scientific">uncultured Caudovirales phage</name>
    <dbReference type="NCBI Taxonomy" id="2100421"/>
    <lineage>
        <taxon>Viruses</taxon>
        <taxon>Duplodnaviria</taxon>
        <taxon>Heunggongvirae</taxon>
        <taxon>Uroviricota</taxon>
        <taxon>Caudoviricetes</taxon>
        <taxon>Peduoviridae</taxon>
        <taxon>Maltschvirus</taxon>
        <taxon>Maltschvirus maltsch</taxon>
    </lineage>
</organism>
<accession>A0A6J7WVC0</accession>